<dbReference type="UniPathway" id="UPA00219"/>
<dbReference type="Pfam" id="PF00953">
    <property type="entry name" value="Glycos_transf_4"/>
    <property type="match status" value="1"/>
</dbReference>
<dbReference type="GO" id="GO:0071555">
    <property type="term" value="P:cell wall organization"/>
    <property type="evidence" value="ECO:0007669"/>
    <property type="project" value="UniProtKB-KW"/>
</dbReference>
<feature type="transmembrane region" description="Helical" evidence="12">
    <location>
        <begin position="190"/>
        <end position="210"/>
    </location>
</feature>
<evidence type="ECO:0000256" key="13">
    <source>
        <dbReference type="NCBIfam" id="TIGR00445"/>
    </source>
</evidence>
<keyword evidence="9 12" id="KW-0472">Membrane</keyword>
<feature type="transmembrane region" description="Helical" evidence="12">
    <location>
        <begin position="331"/>
        <end position="350"/>
    </location>
</feature>
<dbReference type="GO" id="GO:0009252">
    <property type="term" value="P:peptidoglycan biosynthetic process"/>
    <property type="evidence" value="ECO:0007669"/>
    <property type="project" value="UniProtKB-UniRule"/>
</dbReference>
<dbReference type="PANTHER" id="PTHR22926:SF5">
    <property type="entry name" value="PHOSPHO-N-ACETYLMURAMOYL-PENTAPEPTIDE-TRANSFERASE HOMOLOG"/>
    <property type="match status" value="1"/>
</dbReference>
<keyword evidence="10 12" id="KW-0131">Cell cycle</keyword>
<feature type="transmembrane region" description="Helical" evidence="12">
    <location>
        <begin position="230"/>
        <end position="247"/>
    </location>
</feature>
<dbReference type="PROSITE" id="PS01347">
    <property type="entry name" value="MRAY_1"/>
    <property type="match status" value="1"/>
</dbReference>
<dbReference type="GO" id="GO:0008360">
    <property type="term" value="P:regulation of cell shape"/>
    <property type="evidence" value="ECO:0007669"/>
    <property type="project" value="UniProtKB-KW"/>
</dbReference>
<dbReference type="PANTHER" id="PTHR22926">
    <property type="entry name" value="PHOSPHO-N-ACETYLMURAMOYL-PENTAPEPTIDE-TRANSFERASE"/>
    <property type="match status" value="1"/>
</dbReference>
<feature type="transmembrane region" description="Helical" evidence="12">
    <location>
        <begin position="254"/>
        <end position="274"/>
    </location>
</feature>
<dbReference type="Proteomes" id="UP000217944">
    <property type="component" value="Unassembled WGS sequence"/>
</dbReference>
<comment type="catalytic activity">
    <reaction evidence="12">
        <text>UDP-N-acetyl-alpha-D-muramoyl-L-alanyl-gamma-D-glutamyl-meso-2,6-diaminopimeloyl-D-alanyl-D-alanine + di-trans,octa-cis-undecaprenyl phosphate = di-trans,octa-cis-undecaprenyl diphospho-N-acetyl-alpha-D-muramoyl-L-alanyl-D-glutamyl-meso-2,6-diaminopimeloyl-D-alanyl-D-alanine + UMP</text>
        <dbReference type="Rhea" id="RHEA:28386"/>
        <dbReference type="ChEBI" id="CHEBI:57865"/>
        <dbReference type="ChEBI" id="CHEBI:60392"/>
        <dbReference type="ChEBI" id="CHEBI:61386"/>
        <dbReference type="ChEBI" id="CHEBI:61387"/>
        <dbReference type="EC" id="2.7.8.13"/>
    </reaction>
</comment>
<evidence type="ECO:0000256" key="9">
    <source>
        <dbReference type="ARBA" id="ARBA00023136"/>
    </source>
</evidence>
<dbReference type="Pfam" id="PF10555">
    <property type="entry name" value="MraY_sig1"/>
    <property type="match status" value="1"/>
</dbReference>
<keyword evidence="11 12" id="KW-0961">Cell wall biogenesis/degradation</keyword>
<keyword evidence="16" id="KW-1185">Reference proteome</keyword>
<reference evidence="15 16" key="1">
    <citation type="journal article" date="2017" name="Syst. Appl. Microbiol.">
        <title>Lebetimonas natsushimae sp. nov., a novel strictly anaerobic, moderately thermophilic chemoautotroph isolated from a deep-sea hydrothermal vent polychaete nest in the Mid-Okinawa Trough.</title>
        <authorList>
            <person name="Nagata R."/>
            <person name="Takaki Y."/>
            <person name="Tame A."/>
            <person name="Nunoura T."/>
            <person name="Muto H."/>
            <person name="Mino S."/>
            <person name="Sawayama S."/>
            <person name="Takai K."/>
            <person name="Nakagawa S."/>
        </authorList>
    </citation>
    <scope>NUCLEOTIDE SEQUENCE [LARGE SCALE GENOMIC DNA]</scope>
    <source>
        <strain evidence="15 16">HS1857</strain>
    </source>
</reference>
<evidence type="ECO:0000256" key="11">
    <source>
        <dbReference type="ARBA" id="ARBA00023316"/>
    </source>
</evidence>
<dbReference type="InterPro" id="IPR018480">
    <property type="entry name" value="PNAcMuramoyl-5peptid_Trfase_CS"/>
</dbReference>
<accession>A0A292YCD6</accession>
<dbReference type="GO" id="GO:0051301">
    <property type="term" value="P:cell division"/>
    <property type="evidence" value="ECO:0007669"/>
    <property type="project" value="UniProtKB-KW"/>
</dbReference>
<feature type="binding site" evidence="14">
    <location>
        <position position="258"/>
    </location>
    <ligand>
        <name>Mg(2+)</name>
        <dbReference type="ChEBI" id="CHEBI:18420"/>
    </ligand>
</feature>
<keyword evidence="4 12" id="KW-0808">Transferase</keyword>
<evidence type="ECO:0000256" key="6">
    <source>
        <dbReference type="ARBA" id="ARBA00022960"/>
    </source>
</evidence>
<dbReference type="NCBIfam" id="TIGR00445">
    <property type="entry name" value="mraY"/>
    <property type="match status" value="1"/>
</dbReference>
<evidence type="ECO:0000256" key="1">
    <source>
        <dbReference type="ARBA" id="ARBA00004141"/>
    </source>
</evidence>
<protein>
    <recommendedName>
        <fullName evidence="12 13">Phospho-N-acetylmuramoyl-pentapeptide-transferase</fullName>
        <ecNumber evidence="12 13">2.7.8.13</ecNumber>
    </recommendedName>
    <alternativeName>
        <fullName evidence="12">UDP-MurNAc-pentapeptide phosphotransferase</fullName>
    </alternativeName>
</protein>
<comment type="similarity">
    <text evidence="2 12">Belongs to the glycosyltransferase 4 family. MraY subfamily.</text>
</comment>
<sequence length="351" mass="39923">MLYFLYEHFHIHLFHYLSFRSIVAFFISFFISLFAYPKFIKWAKNRATQPIYELAPQNHKAKSETPTMGGVVFILSALIAIILTVKFNNYVLITLFTLIFFMIIGIIDDWGKIKAASNHAGLTPKQKFILQWIGGFIIGGLLYFCHFDTNLYIPFYKHPILNMGIFSIFFWAFVIVGMSNAVNLTDGLDGLATVPSVFAFLTLAIFSYILGNAIYSHYLFYPFEKGVGELAVIAFSLIGSLLGFLWYNANPAEVFMGDSGSLSIGAIIGILSILTKNEILLIFIGFVFIMETLSVILQVGSYKTRKKRIFKMAPIHHHFEQKGWKETKITIRFWIIALIANIIAILSIKIR</sequence>
<comment type="pathway">
    <text evidence="12">Cell wall biogenesis; peptidoglycan biosynthesis.</text>
</comment>
<feature type="binding site" evidence="14">
    <location>
        <position position="183"/>
    </location>
    <ligand>
        <name>Mg(2+)</name>
        <dbReference type="ChEBI" id="CHEBI:18420"/>
    </ligand>
</feature>
<evidence type="ECO:0000256" key="8">
    <source>
        <dbReference type="ARBA" id="ARBA00022989"/>
    </source>
</evidence>
<dbReference type="InterPro" id="IPR003524">
    <property type="entry name" value="PNAcMuramoyl-5peptid_Trfase"/>
</dbReference>
<dbReference type="EC" id="2.7.8.13" evidence="12 13"/>
<dbReference type="HAMAP" id="MF_00038">
    <property type="entry name" value="MraY"/>
    <property type="match status" value="1"/>
</dbReference>
<organism evidence="15 16">
    <name type="scientific">Lebetimonas natsushimae</name>
    <dbReference type="NCBI Taxonomy" id="1936991"/>
    <lineage>
        <taxon>Bacteria</taxon>
        <taxon>Pseudomonadati</taxon>
        <taxon>Campylobacterota</taxon>
        <taxon>Epsilonproteobacteria</taxon>
        <taxon>Nautiliales</taxon>
        <taxon>Nautiliaceae</taxon>
        <taxon>Lebetimonas</taxon>
    </lineage>
</organism>
<keyword evidence="12" id="KW-1003">Cell membrane</keyword>
<keyword evidence="12 14" id="KW-0460">Magnesium</keyword>
<keyword evidence="3 12" id="KW-0132">Cell division</keyword>
<dbReference type="OrthoDB" id="9805475at2"/>
<evidence type="ECO:0000256" key="7">
    <source>
        <dbReference type="ARBA" id="ARBA00022984"/>
    </source>
</evidence>
<feature type="transmembrane region" description="Helical" evidence="12">
    <location>
        <begin position="13"/>
        <end position="36"/>
    </location>
</feature>
<keyword evidence="6 12" id="KW-0133">Cell shape</keyword>
<dbReference type="EMBL" id="BDME01000001">
    <property type="protein sequence ID" value="GAX87159.1"/>
    <property type="molecule type" value="Genomic_DNA"/>
</dbReference>
<feature type="transmembrane region" description="Helical" evidence="12">
    <location>
        <begin position="90"/>
        <end position="107"/>
    </location>
</feature>
<dbReference type="GO" id="GO:0046872">
    <property type="term" value="F:metal ion binding"/>
    <property type="evidence" value="ECO:0007669"/>
    <property type="project" value="UniProtKB-KW"/>
</dbReference>
<dbReference type="AlphaFoldDB" id="A0A292YCD6"/>
<name>A0A292YCD6_9BACT</name>
<feature type="transmembrane region" description="Helical" evidence="12">
    <location>
        <begin position="67"/>
        <end position="84"/>
    </location>
</feature>
<dbReference type="CDD" id="cd06852">
    <property type="entry name" value="GT_MraY"/>
    <property type="match status" value="1"/>
</dbReference>
<keyword evidence="12 14" id="KW-0479">Metal-binding</keyword>
<evidence type="ECO:0000256" key="2">
    <source>
        <dbReference type="ARBA" id="ARBA00005583"/>
    </source>
</evidence>
<evidence type="ECO:0000256" key="14">
    <source>
        <dbReference type="PIRSR" id="PIRSR600715-1"/>
    </source>
</evidence>
<evidence type="ECO:0000313" key="15">
    <source>
        <dbReference type="EMBL" id="GAX87159.1"/>
    </source>
</evidence>
<feature type="transmembrane region" description="Helical" evidence="12">
    <location>
        <begin position="280"/>
        <end position="302"/>
    </location>
</feature>
<keyword evidence="8 12" id="KW-1133">Transmembrane helix</keyword>
<evidence type="ECO:0000256" key="10">
    <source>
        <dbReference type="ARBA" id="ARBA00023306"/>
    </source>
</evidence>
<dbReference type="InterPro" id="IPR000715">
    <property type="entry name" value="Glycosyl_transferase_4"/>
</dbReference>
<evidence type="ECO:0000256" key="12">
    <source>
        <dbReference type="HAMAP-Rule" id="MF_00038"/>
    </source>
</evidence>
<keyword evidence="7 12" id="KW-0573">Peptidoglycan synthesis</keyword>
<gene>
    <name evidence="12" type="primary">mraY</name>
    <name evidence="15" type="ORF">LNAT_P0454</name>
</gene>
<evidence type="ECO:0000313" key="16">
    <source>
        <dbReference type="Proteomes" id="UP000217944"/>
    </source>
</evidence>
<evidence type="ECO:0000256" key="3">
    <source>
        <dbReference type="ARBA" id="ARBA00022618"/>
    </source>
</evidence>
<comment type="subcellular location">
    <subcellularLocation>
        <location evidence="12">Cell membrane</location>
        <topology evidence="12">Multi-pass membrane protein</topology>
    </subcellularLocation>
    <subcellularLocation>
        <location evidence="1">Membrane</location>
        <topology evidence="1">Multi-pass membrane protein</topology>
    </subcellularLocation>
</comment>
<keyword evidence="5 12" id="KW-0812">Transmembrane</keyword>
<evidence type="ECO:0000256" key="5">
    <source>
        <dbReference type="ARBA" id="ARBA00022692"/>
    </source>
</evidence>
<dbReference type="GO" id="GO:0008963">
    <property type="term" value="F:phospho-N-acetylmuramoyl-pentapeptide-transferase activity"/>
    <property type="evidence" value="ECO:0007669"/>
    <property type="project" value="UniProtKB-UniRule"/>
</dbReference>
<dbReference type="GO" id="GO:0005886">
    <property type="term" value="C:plasma membrane"/>
    <property type="evidence" value="ECO:0007669"/>
    <property type="project" value="UniProtKB-SubCell"/>
</dbReference>
<comment type="cofactor">
    <cofactor evidence="12 14">
        <name>Mg(2+)</name>
        <dbReference type="ChEBI" id="CHEBI:18420"/>
    </cofactor>
</comment>
<comment type="caution">
    <text evidence="15">The sequence shown here is derived from an EMBL/GenBank/DDBJ whole genome shotgun (WGS) entry which is preliminary data.</text>
</comment>
<proteinExistence type="inferred from homology"/>
<dbReference type="PROSITE" id="PS01348">
    <property type="entry name" value="MRAY_2"/>
    <property type="match status" value="1"/>
</dbReference>
<dbReference type="GO" id="GO:0051992">
    <property type="term" value="F:UDP-N-acetylmuramoyl-L-alanyl-D-glutamyl-meso-2,6-diaminopimelyl-D-alanyl-D-alanine:undecaprenyl-phosphate transferase activity"/>
    <property type="evidence" value="ECO:0007669"/>
    <property type="project" value="RHEA"/>
</dbReference>
<comment type="function">
    <text evidence="12">Catalyzes the initial step of the lipid cycle reactions in the biosynthesis of the cell wall peptidoglycan: transfers peptidoglycan precursor phospho-MurNAc-pentapeptide from UDP-MurNAc-pentapeptide onto the lipid carrier undecaprenyl phosphate, yielding undecaprenyl-pyrophosphoryl-MurNAc-pentapeptide, known as lipid I.</text>
</comment>
<feature type="transmembrane region" description="Helical" evidence="12">
    <location>
        <begin position="128"/>
        <end position="147"/>
    </location>
</feature>
<dbReference type="RefSeq" id="WP_096258310.1">
    <property type="nucleotide sequence ID" value="NZ_BDME01000001.1"/>
</dbReference>
<evidence type="ECO:0000256" key="4">
    <source>
        <dbReference type="ARBA" id="ARBA00022679"/>
    </source>
</evidence>
<feature type="transmembrane region" description="Helical" evidence="12">
    <location>
        <begin position="159"/>
        <end position="178"/>
    </location>
</feature>